<keyword evidence="3" id="KW-1185">Reference proteome</keyword>
<feature type="transmembrane region" description="Helical" evidence="1">
    <location>
        <begin position="190"/>
        <end position="215"/>
    </location>
</feature>
<name>A0A2P8PVH9_9ACTN</name>
<protein>
    <recommendedName>
        <fullName evidence="4">ABC transporter</fullName>
    </recommendedName>
</protein>
<evidence type="ECO:0000313" key="2">
    <source>
        <dbReference type="EMBL" id="PSM38013.1"/>
    </source>
</evidence>
<sequence>MIALCRYTMAVMLHSQRYMHPMLLFVAVAVIFTGSSDSVPVAAIYGPVSGVLFVCSAWLTAALVNVEDPVRRVISVVHAGRSRSVLLATVLVALAMSLLVSGVLLFAPLLIGDHSITPDDLMVGVLAQLTGASTGVAIGLIVSRLVIRRTGYALVTALVLMAALSFTQGLPPINRLIRLLAYTPDAPGLLPATAGCAAVAVALLAASTLFTDFIAARRD</sequence>
<evidence type="ECO:0008006" key="4">
    <source>
        <dbReference type="Google" id="ProtNLM"/>
    </source>
</evidence>
<accession>A0A2P8PVH9</accession>
<comment type="caution">
    <text evidence="2">The sequence shown here is derived from an EMBL/GenBank/DDBJ whole genome shotgun (WGS) entry which is preliminary data.</text>
</comment>
<keyword evidence="1" id="KW-1133">Transmembrane helix</keyword>
<feature type="transmembrane region" description="Helical" evidence="1">
    <location>
        <begin position="150"/>
        <end position="170"/>
    </location>
</feature>
<keyword evidence="1" id="KW-0812">Transmembrane</keyword>
<dbReference type="EMBL" id="PYBJ01000033">
    <property type="protein sequence ID" value="PSM38013.1"/>
    <property type="molecule type" value="Genomic_DNA"/>
</dbReference>
<dbReference type="AlphaFoldDB" id="A0A2P8PVH9"/>
<feature type="transmembrane region" description="Helical" evidence="1">
    <location>
        <begin position="48"/>
        <end position="66"/>
    </location>
</feature>
<feature type="transmembrane region" description="Helical" evidence="1">
    <location>
        <begin position="86"/>
        <end position="111"/>
    </location>
</feature>
<evidence type="ECO:0000256" key="1">
    <source>
        <dbReference type="SAM" id="Phobius"/>
    </source>
</evidence>
<gene>
    <name evidence="2" type="ORF">C6Y14_39260</name>
</gene>
<reference evidence="2 3" key="1">
    <citation type="submission" date="2018-03" db="EMBL/GenBank/DDBJ databases">
        <title>Streptomyces dioscori sp. nov., a novel endophytic actinobacterium isolated from bulbil of Dioscorea bulbifera L.</title>
        <authorList>
            <person name="Zhikuan W."/>
        </authorList>
    </citation>
    <scope>NUCLEOTIDE SEQUENCE [LARGE SCALE GENOMIC DNA]</scope>
    <source>
        <strain evidence="2 3">A217</strain>
    </source>
</reference>
<proteinExistence type="predicted"/>
<keyword evidence="1" id="KW-0472">Membrane</keyword>
<evidence type="ECO:0000313" key="3">
    <source>
        <dbReference type="Proteomes" id="UP000240429"/>
    </source>
</evidence>
<organism evidence="2 3">
    <name type="scientific">Streptomyces dioscori</name>
    <dbReference type="NCBI Taxonomy" id="2109333"/>
    <lineage>
        <taxon>Bacteria</taxon>
        <taxon>Bacillati</taxon>
        <taxon>Actinomycetota</taxon>
        <taxon>Actinomycetes</taxon>
        <taxon>Kitasatosporales</taxon>
        <taxon>Streptomycetaceae</taxon>
        <taxon>Streptomyces</taxon>
        <taxon>Streptomyces aurantiacus group</taxon>
    </lineage>
</organism>
<feature type="transmembrane region" description="Helical" evidence="1">
    <location>
        <begin position="123"/>
        <end position="143"/>
    </location>
</feature>
<dbReference type="Proteomes" id="UP000240429">
    <property type="component" value="Unassembled WGS sequence"/>
</dbReference>